<proteinExistence type="predicted"/>
<keyword evidence="2" id="KW-1185">Reference proteome</keyword>
<sequence>MGVHARRHGSCAPSPRDGFRNAACVVHWPCACLVRRWWLTHGMPGGCESGTLRSALPAFLFVYLHVFFSSFPLRPTPRQPRAAAGCIRGPGANACVVPAVACGKPCLYCAAVVPYAPPLALSLPLRCLLCTVPSSSFFLFLRQ</sequence>
<evidence type="ECO:0000313" key="2">
    <source>
        <dbReference type="Proteomes" id="UP000284403"/>
    </source>
</evidence>
<dbReference type="AlphaFoldDB" id="A0A422MXZ5"/>
<comment type="caution">
    <text evidence="1">The sequence shown here is derived from an EMBL/GenBank/DDBJ whole genome shotgun (WGS) entry which is preliminary data.</text>
</comment>
<dbReference type="RefSeq" id="XP_029223760.1">
    <property type="nucleotide sequence ID" value="XM_029376154.1"/>
</dbReference>
<dbReference type="EMBL" id="MKKU01001067">
    <property type="protein sequence ID" value="RNE98083.1"/>
    <property type="molecule type" value="Genomic_DNA"/>
</dbReference>
<organism evidence="1 2">
    <name type="scientific">Trypanosoma conorhini</name>
    <dbReference type="NCBI Taxonomy" id="83891"/>
    <lineage>
        <taxon>Eukaryota</taxon>
        <taxon>Discoba</taxon>
        <taxon>Euglenozoa</taxon>
        <taxon>Kinetoplastea</taxon>
        <taxon>Metakinetoplastina</taxon>
        <taxon>Trypanosomatida</taxon>
        <taxon>Trypanosomatidae</taxon>
        <taxon>Trypanosoma</taxon>
    </lineage>
</organism>
<accession>A0A422MXZ5</accession>
<evidence type="ECO:0000313" key="1">
    <source>
        <dbReference type="EMBL" id="RNE98083.1"/>
    </source>
</evidence>
<gene>
    <name evidence="1" type="ORF">Tco025E_09334</name>
</gene>
<reference evidence="1 2" key="1">
    <citation type="journal article" date="2018" name="BMC Genomics">
        <title>Genomic comparison of Trypanosoma conorhini and Trypanosoma rangeli to Trypanosoma cruzi strains of high and low virulence.</title>
        <authorList>
            <person name="Bradwell K.R."/>
            <person name="Koparde V.N."/>
            <person name="Matveyev A.V."/>
            <person name="Serrano M.G."/>
            <person name="Alves J.M."/>
            <person name="Parikh H."/>
            <person name="Huang B."/>
            <person name="Lee V."/>
            <person name="Espinosa-Alvarez O."/>
            <person name="Ortiz P.A."/>
            <person name="Costa-Martins A.G."/>
            <person name="Teixeira M.M."/>
            <person name="Buck G.A."/>
        </authorList>
    </citation>
    <scope>NUCLEOTIDE SEQUENCE [LARGE SCALE GENOMIC DNA]</scope>
    <source>
        <strain evidence="1 2">025E</strain>
    </source>
</reference>
<dbReference type="GeneID" id="40322945"/>
<protein>
    <submittedName>
        <fullName evidence="1">Uncharacterized protein</fullName>
    </submittedName>
</protein>
<dbReference type="Proteomes" id="UP000284403">
    <property type="component" value="Unassembled WGS sequence"/>
</dbReference>
<name>A0A422MXZ5_9TRYP</name>